<evidence type="ECO:0000313" key="3">
    <source>
        <dbReference type="EMBL" id="KZT35035.1"/>
    </source>
</evidence>
<dbReference type="Proteomes" id="UP000076798">
    <property type="component" value="Unassembled WGS sequence"/>
</dbReference>
<evidence type="ECO:0000256" key="1">
    <source>
        <dbReference type="ARBA" id="ARBA00022737"/>
    </source>
</evidence>
<dbReference type="PANTHER" id="PTHR10039:SF17">
    <property type="entry name" value="FUNGAL STAND N-TERMINAL GOODBYE DOMAIN-CONTAINING PROTEIN-RELATED"/>
    <property type="match status" value="1"/>
</dbReference>
<proteinExistence type="predicted"/>
<dbReference type="Pfam" id="PF24883">
    <property type="entry name" value="NPHP3_N"/>
    <property type="match status" value="1"/>
</dbReference>
<dbReference type="Gene3D" id="3.40.50.300">
    <property type="entry name" value="P-loop containing nucleotide triphosphate hydrolases"/>
    <property type="match status" value="1"/>
</dbReference>
<accession>A0A166A796</accession>
<dbReference type="InterPro" id="IPR056884">
    <property type="entry name" value="NPHP3-like_N"/>
</dbReference>
<dbReference type="STRING" id="1314776.A0A166A796"/>
<dbReference type="AlphaFoldDB" id="A0A166A796"/>
<organism evidence="3 4">
    <name type="scientific">Sistotremastrum suecicum HHB10207 ss-3</name>
    <dbReference type="NCBI Taxonomy" id="1314776"/>
    <lineage>
        <taxon>Eukaryota</taxon>
        <taxon>Fungi</taxon>
        <taxon>Dikarya</taxon>
        <taxon>Basidiomycota</taxon>
        <taxon>Agaricomycotina</taxon>
        <taxon>Agaricomycetes</taxon>
        <taxon>Sistotremastrales</taxon>
        <taxon>Sistotremastraceae</taxon>
        <taxon>Sistotremastrum</taxon>
    </lineage>
</organism>
<dbReference type="EMBL" id="KV428155">
    <property type="protein sequence ID" value="KZT35035.1"/>
    <property type="molecule type" value="Genomic_DNA"/>
</dbReference>
<dbReference type="SUPFAM" id="SSF52540">
    <property type="entry name" value="P-loop containing nucleoside triphosphate hydrolases"/>
    <property type="match status" value="1"/>
</dbReference>
<dbReference type="InterPro" id="IPR027417">
    <property type="entry name" value="P-loop_NTPase"/>
</dbReference>
<dbReference type="OrthoDB" id="4760524at2759"/>
<evidence type="ECO:0000313" key="4">
    <source>
        <dbReference type="Proteomes" id="UP000076798"/>
    </source>
</evidence>
<reference evidence="3 4" key="1">
    <citation type="journal article" date="2016" name="Mol. Biol. Evol.">
        <title>Comparative Genomics of Early-Diverging Mushroom-Forming Fungi Provides Insights into the Origins of Lignocellulose Decay Capabilities.</title>
        <authorList>
            <person name="Nagy L.G."/>
            <person name="Riley R."/>
            <person name="Tritt A."/>
            <person name="Adam C."/>
            <person name="Daum C."/>
            <person name="Floudas D."/>
            <person name="Sun H."/>
            <person name="Yadav J.S."/>
            <person name="Pangilinan J."/>
            <person name="Larsson K.H."/>
            <person name="Matsuura K."/>
            <person name="Barry K."/>
            <person name="Labutti K."/>
            <person name="Kuo R."/>
            <person name="Ohm R.A."/>
            <person name="Bhattacharya S.S."/>
            <person name="Shirouzu T."/>
            <person name="Yoshinaga Y."/>
            <person name="Martin F.M."/>
            <person name="Grigoriev I.V."/>
            <person name="Hibbett D.S."/>
        </authorList>
    </citation>
    <scope>NUCLEOTIDE SEQUENCE [LARGE SCALE GENOMIC DNA]</scope>
    <source>
        <strain evidence="3 4">HHB10207 ss-3</strain>
    </source>
</reference>
<name>A0A166A796_9AGAM</name>
<keyword evidence="4" id="KW-1185">Reference proteome</keyword>
<dbReference type="PANTHER" id="PTHR10039">
    <property type="entry name" value="AMELOGENIN"/>
    <property type="match status" value="1"/>
</dbReference>
<evidence type="ECO:0000259" key="2">
    <source>
        <dbReference type="Pfam" id="PF24883"/>
    </source>
</evidence>
<keyword evidence="1" id="KW-0677">Repeat</keyword>
<protein>
    <recommendedName>
        <fullName evidence="2">Nephrocystin 3-like N-terminal domain-containing protein</fullName>
    </recommendedName>
</protein>
<gene>
    <name evidence="3" type="ORF">SISSUDRAFT_215801</name>
</gene>
<feature type="domain" description="Nephrocystin 3-like N-terminal" evidence="2">
    <location>
        <begin position="273"/>
        <end position="433"/>
    </location>
</feature>
<sequence>MKIKVSQQRLVGGEFTVGSRAVALSDLFVRNQSGSGSDTVLIRLDAVDKKQKHRISLSLRISDVTRHDQDQDYIVDNPFTTIAQPKETALQGTFNDVQTLISALDVLAELNPVLGALRVSIQIFRNILRRPREKQLAEEFEERLQTIKSLISMMENVTSQPFLYNYIHRIDPDDLITHQLQESVEFFKQYYSNAGILTRNQEREFKAVVEAFQSVSTALQTVQLMDIHRSTNLLGEHMQIIIAEKMAELPQFPYLDASWDSSVACTPGTRSDVLENIHNWLRRSNEGGTEQIYLLTGAPGSGKTVIANTVAKDFNDAALLASSFFFTHSDAVRSTPKNVCLTIARDLARRDSQLAGLIVDRSKADSFTIPSWTLLQQWKELVVSPLSSLPAKPGYVILFDAIDEIPLEDRAELVAIITSAPFPPNLRLFLSCRFDPDIQTAFDKLDSALYTRFDLDLSSDASQNDVSVFVDASFSRLAQHFGAPQGWPTLEQKLQVVQRSAGLFLWAAALFHFLEASDNPVEALSRMLQETTGILPQDTSNQPYLLSLDYLYLRLLHDIGDDMGETFWENVRAAIGMTATVFNPLSVSAMAILLGEDETRVGTMFTGLRSVLLNAGEFDKPVRVIHPSFLGFITDETRCRDPRFVILATYHHEQMAVRCLRVLREFRDNAVIDNVDGKYNSFDGPLEGVTREEVKYAIQYCWSHICQVVSPSQPFLREVQDFLRQNCVRWLALRCAVNMVDGLITALESLGDWVSKVTKSSL</sequence>